<protein>
    <recommendedName>
        <fullName evidence="3 11">Aspartyl/glutamyl-tRNA(Asn/Gln) amidotransferase subunit B</fullName>
        <shortName evidence="11">Asp/Glu-ADT subunit B</shortName>
        <ecNumber evidence="11">6.3.5.-</ecNumber>
    </recommendedName>
</protein>
<keyword evidence="13" id="KW-0808">Transferase</keyword>
<dbReference type="InterPro" id="IPR018027">
    <property type="entry name" value="Asn/Gln_amidotransferase"/>
</dbReference>
<gene>
    <name evidence="11 13" type="primary">gatB</name>
    <name evidence="13" type="ORF">HJO_01560</name>
</gene>
<comment type="function">
    <text evidence="8 11">Allows the formation of correctly charged Asn-tRNA(Asn) or Gln-tRNA(Gln) through the transamidation of misacylated Asp-tRNA(Asn) or Glu-tRNA(Gln) in organisms which lack either or both of asparaginyl-tRNA or glutaminyl-tRNA synthetases. The reaction takes place in the presence of glutamine and ATP through an activated phospho-Asp-tRNA(Asn) or phospho-Glu-tRNA(Gln).</text>
</comment>
<dbReference type="InterPro" id="IPR004413">
    <property type="entry name" value="GatB"/>
</dbReference>
<name>A0A059FU71_9PROT</name>
<evidence type="ECO:0000256" key="7">
    <source>
        <dbReference type="ARBA" id="ARBA00022917"/>
    </source>
</evidence>
<dbReference type="SMART" id="SM00845">
    <property type="entry name" value="GatB_Yqey"/>
    <property type="match status" value="1"/>
</dbReference>
<evidence type="ECO:0000256" key="6">
    <source>
        <dbReference type="ARBA" id="ARBA00022840"/>
    </source>
</evidence>
<comment type="catalytic activity">
    <reaction evidence="10 11">
        <text>L-glutamyl-tRNA(Gln) + L-glutamine + ATP + H2O = L-glutaminyl-tRNA(Gln) + L-glutamate + ADP + phosphate + H(+)</text>
        <dbReference type="Rhea" id="RHEA:17521"/>
        <dbReference type="Rhea" id="RHEA-COMP:9681"/>
        <dbReference type="Rhea" id="RHEA-COMP:9684"/>
        <dbReference type="ChEBI" id="CHEBI:15377"/>
        <dbReference type="ChEBI" id="CHEBI:15378"/>
        <dbReference type="ChEBI" id="CHEBI:29985"/>
        <dbReference type="ChEBI" id="CHEBI:30616"/>
        <dbReference type="ChEBI" id="CHEBI:43474"/>
        <dbReference type="ChEBI" id="CHEBI:58359"/>
        <dbReference type="ChEBI" id="CHEBI:78520"/>
        <dbReference type="ChEBI" id="CHEBI:78521"/>
        <dbReference type="ChEBI" id="CHEBI:456216"/>
    </reaction>
</comment>
<dbReference type="GO" id="GO:0016740">
    <property type="term" value="F:transferase activity"/>
    <property type="evidence" value="ECO:0007669"/>
    <property type="project" value="UniProtKB-KW"/>
</dbReference>
<dbReference type="GO" id="GO:0050567">
    <property type="term" value="F:glutaminyl-tRNA synthase (glutamine-hydrolyzing) activity"/>
    <property type="evidence" value="ECO:0007669"/>
    <property type="project" value="UniProtKB-UniRule"/>
</dbReference>
<dbReference type="EMBL" id="ARYK01000001">
    <property type="protein sequence ID" value="KCZ94021.1"/>
    <property type="molecule type" value="Genomic_DNA"/>
</dbReference>
<dbReference type="InterPro" id="IPR017958">
    <property type="entry name" value="Gln-tRNA_amidoTrfase_suB_CS"/>
</dbReference>
<dbReference type="SUPFAM" id="SSF55931">
    <property type="entry name" value="Glutamine synthetase/guanido kinase"/>
    <property type="match status" value="1"/>
</dbReference>
<dbReference type="HAMAP" id="MF_00121">
    <property type="entry name" value="GatB"/>
    <property type="match status" value="1"/>
</dbReference>
<keyword evidence="14" id="KW-1185">Reference proteome</keyword>
<evidence type="ECO:0000256" key="9">
    <source>
        <dbReference type="ARBA" id="ARBA00047380"/>
    </source>
</evidence>
<sequence length="503" mass="55195">MTTRTPYVLKGETGDWEVVMGLEIHAQVASNAKLFSGASTAFGADPNCNVSLVDAAMPGMLPVINCKCVEQAVRTGLGLKAEINLYSRFDRKNYFYPDLPQGYQISQFAHPIVGEGEIDVDVEPAHGGEAYSFPCRIERLHLEQDAGKSIHDMDPNSTYVDLNRSGVALMEIVSKPDVRSPAEAAAYVKKIRAIVIALGTCDGDMEKGNLRADVNVSVCRPGQYEKFRETGDFSHLGTRCELKNMNSFRFIQQAIEYEARRQIEIIEGGGTVDQETRLFDADKGETRSMRSKEDAHDYRYFPDPDLLPLEIEQAWIDEIKASLPELPDQKRARFESEYGISHYDAGVLIADAEKAEYFEAVAKGRDAKLAANWVTQELFGYLNKEGLELADSPVSAEALGGLIALISDETISGKIAKDVFARMIAGEGEAAAIVEKHGLKQVTDTGAIEKVVDEIIAANPEQVERVKEKPQTLGWFVGQVMKASGGKANPKAVNEILKAKLGV</sequence>
<proteinExistence type="inferred from homology"/>
<evidence type="ECO:0000256" key="10">
    <source>
        <dbReference type="ARBA" id="ARBA00047913"/>
    </source>
</evidence>
<dbReference type="NCBIfam" id="NF004015">
    <property type="entry name" value="PRK05477.1-5"/>
    <property type="match status" value="1"/>
</dbReference>
<comment type="caution">
    <text evidence="13">The sequence shown here is derived from an EMBL/GenBank/DDBJ whole genome shotgun (WGS) entry which is preliminary data.</text>
</comment>
<evidence type="ECO:0000256" key="8">
    <source>
        <dbReference type="ARBA" id="ARBA00024799"/>
    </source>
</evidence>
<evidence type="ECO:0000259" key="12">
    <source>
        <dbReference type="SMART" id="SM00845"/>
    </source>
</evidence>
<dbReference type="EC" id="6.3.5.-" evidence="11"/>
<evidence type="ECO:0000256" key="5">
    <source>
        <dbReference type="ARBA" id="ARBA00022741"/>
    </source>
</evidence>
<dbReference type="FunFam" id="1.10.150.380:FF:000001">
    <property type="entry name" value="Aspartyl/glutamyl-tRNA(Asn/Gln) amidotransferase subunit B"/>
    <property type="match status" value="1"/>
</dbReference>
<evidence type="ECO:0000256" key="11">
    <source>
        <dbReference type="HAMAP-Rule" id="MF_00121"/>
    </source>
</evidence>
<evidence type="ECO:0000256" key="4">
    <source>
        <dbReference type="ARBA" id="ARBA00022598"/>
    </source>
</evidence>
<dbReference type="PATRIC" id="fig|1280950.3.peg.321"/>
<dbReference type="NCBIfam" id="NF004012">
    <property type="entry name" value="PRK05477.1-2"/>
    <property type="match status" value="1"/>
</dbReference>
<dbReference type="SUPFAM" id="SSF89095">
    <property type="entry name" value="GatB/YqeY motif"/>
    <property type="match status" value="1"/>
</dbReference>
<organism evidence="13 14">
    <name type="scientific">Hyphomonas johnsonii MHS-2</name>
    <dbReference type="NCBI Taxonomy" id="1280950"/>
    <lineage>
        <taxon>Bacteria</taxon>
        <taxon>Pseudomonadati</taxon>
        <taxon>Pseudomonadota</taxon>
        <taxon>Alphaproteobacteria</taxon>
        <taxon>Hyphomonadales</taxon>
        <taxon>Hyphomonadaceae</taxon>
        <taxon>Hyphomonas</taxon>
    </lineage>
</organism>
<keyword evidence="7 11" id="KW-0648">Protein biosynthesis</keyword>
<dbReference type="Proteomes" id="UP000025171">
    <property type="component" value="Unassembled WGS sequence"/>
</dbReference>
<comment type="subunit">
    <text evidence="2 11">Heterotrimer of A, B and C subunits.</text>
</comment>
<evidence type="ECO:0000256" key="3">
    <source>
        <dbReference type="ARBA" id="ARBA00016923"/>
    </source>
</evidence>
<dbReference type="InterPro" id="IPR017959">
    <property type="entry name" value="Asn/Gln-tRNA_amidoTrfase_suB/E"/>
</dbReference>
<dbReference type="InterPro" id="IPR042114">
    <property type="entry name" value="GatB_C_1"/>
</dbReference>
<dbReference type="PANTHER" id="PTHR11659">
    <property type="entry name" value="GLUTAMYL-TRNA GLN AMIDOTRANSFERASE SUBUNIT B MITOCHONDRIAL AND PROKARYOTIC PET112-RELATED"/>
    <property type="match status" value="1"/>
</dbReference>
<dbReference type="FunFam" id="1.10.10.410:FF:000001">
    <property type="entry name" value="Aspartyl/glutamyl-tRNA(Asn/Gln) amidotransferase subunit B"/>
    <property type="match status" value="1"/>
</dbReference>
<evidence type="ECO:0000256" key="2">
    <source>
        <dbReference type="ARBA" id="ARBA00011123"/>
    </source>
</evidence>
<dbReference type="NCBIfam" id="NF004014">
    <property type="entry name" value="PRK05477.1-4"/>
    <property type="match status" value="1"/>
</dbReference>
<dbReference type="STRING" id="1280950.HJO_01560"/>
<dbReference type="GO" id="GO:0050566">
    <property type="term" value="F:asparaginyl-tRNA synthase (glutamine-hydrolyzing) activity"/>
    <property type="evidence" value="ECO:0007669"/>
    <property type="project" value="RHEA"/>
</dbReference>
<dbReference type="InterPro" id="IPR003789">
    <property type="entry name" value="Asn/Gln_tRNA_amidoTrase-B-like"/>
</dbReference>
<dbReference type="RefSeq" id="WP_035612910.1">
    <property type="nucleotide sequence ID" value="NZ_ARYK01000001.1"/>
</dbReference>
<dbReference type="Gene3D" id="1.10.10.410">
    <property type="match status" value="1"/>
</dbReference>
<dbReference type="Pfam" id="PF02637">
    <property type="entry name" value="GatB_Yqey"/>
    <property type="match status" value="1"/>
</dbReference>
<dbReference type="Pfam" id="PF02934">
    <property type="entry name" value="GatB_N"/>
    <property type="match status" value="1"/>
</dbReference>
<dbReference type="PANTHER" id="PTHR11659:SF0">
    <property type="entry name" value="GLUTAMYL-TRNA(GLN) AMIDOTRANSFERASE SUBUNIT B, MITOCHONDRIAL"/>
    <property type="match status" value="1"/>
</dbReference>
<comment type="similarity">
    <text evidence="1 11">Belongs to the GatB/GatE family. GatB subfamily.</text>
</comment>
<dbReference type="PROSITE" id="PS01234">
    <property type="entry name" value="GATB"/>
    <property type="match status" value="1"/>
</dbReference>
<dbReference type="GO" id="GO:0005524">
    <property type="term" value="F:ATP binding"/>
    <property type="evidence" value="ECO:0007669"/>
    <property type="project" value="UniProtKB-KW"/>
</dbReference>
<dbReference type="GO" id="GO:0006412">
    <property type="term" value="P:translation"/>
    <property type="evidence" value="ECO:0007669"/>
    <property type="project" value="UniProtKB-UniRule"/>
</dbReference>
<reference evidence="13 14" key="1">
    <citation type="journal article" date="2014" name="Antonie Van Leeuwenhoek">
        <title>Hyphomonas beringensis sp. nov. and Hyphomonas chukchiensis sp. nov., isolated from surface seawater of the Bering Sea and Chukchi Sea.</title>
        <authorList>
            <person name="Li C."/>
            <person name="Lai Q."/>
            <person name="Li G."/>
            <person name="Dong C."/>
            <person name="Wang J."/>
            <person name="Liao Y."/>
            <person name="Shao Z."/>
        </authorList>
    </citation>
    <scope>NUCLEOTIDE SEQUENCE [LARGE SCALE GENOMIC DNA]</scope>
    <source>
        <strain evidence="13 14">MHS-2</strain>
    </source>
</reference>
<evidence type="ECO:0000313" key="14">
    <source>
        <dbReference type="Proteomes" id="UP000025171"/>
    </source>
</evidence>
<dbReference type="InterPro" id="IPR006075">
    <property type="entry name" value="Asn/Gln-tRNA_Trfase_suB/E_cat"/>
</dbReference>
<dbReference type="AlphaFoldDB" id="A0A059FU71"/>
<dbReference type="OrthoDB" id="9804078at2"/>
<feature type="domain" description="Asn/Gln amidotransferase" evidence="12">
    <location>
        <begin position="356"/>
        <end position="501"/>
    </location>
</feature>
<keyword evidence="6 11" id="KW-0067">ATP-binding</keyword>
<evidence type="ECO:0000256" key="1">
    <source>
        <dbReference type="ARBA" id="ARBA00005306"/>
    </source>
</evidence>
<evidence type="ECO:0000313" key="13">
    <source>
        <dbReference type="EMBL" id="KCZ94021.1"/>
    </source>
</evidence>
<dbReference type="InterPro" id="IPR023168">
    <property type="entry name" value="GatB_Yqey_C_2"/>
</dbReference>
<accession>A0A059FU71</accession>
<dbReference type="eggNOG" id="COG0064">
    <property type="taxonomic scope" value="Bacteria"/>
</dbReference>
<keyword evidence="4 11" id="KW-0436">Ligase</keyword>
<comment type="catalytic activity">
    <reaction evidence="9 11">
        <text>L-aspartyl-tRNA(Asn) + L-glutamine + ATP + H2O = L-asparaginyl-tRNA(Asn) + L-glutamate + ADP + phosphate + 2 H(+)</text>
        <dbReference type="Rhea" id="RHEA:14513"/>
        <dbReference type="Rhea" id="RHEA-COMP:9674"/>
        <dbReference type="Rhea" id="RHEA-COMP:9677"/>
        <dbReference type="ChEBI" id="CHEBI:15377"/>
        <dbReference type="ChEBI" id="CHEBI:15378"/>
        <dbReference type="ChEBI" id="CHEBI:29985"/>
        <dbReference type="ChEBI" id="CHEBI:30616"/>
        <dbReference type="ChEBI" id="CHEBI:43474"/>
        <dbReference type="ChEBI" id="CHEBI:58359"/>
        <dbReference type="ChEBI" id="CHEBI:78515"/>
        <dbReference type="ChEBI" id="CHEBI:78516"/>
        <dbReference type="ChEBI" id="CHEBI:456216"/>
    </reaction>
</comment>
<dbReference type="InterPro" id="IPR014746">
    <property type="entry name" value="Gln_synth/guanido_kin_cat_dom"/>
</dbReference>
<dbReference type="NCBIfam" id="TIGR00133">
    <property type="entry name" value="gatB"/>
    <property type="match status" value="1"/>
</dbReference>
<dbReference type="GO" id="GO:0070681">
    <property type="term" value="P:glutaminyl-tRNAGln biosynthesis via transamidation"/>
    <property type="evidence" value="ECO:0007669"/>
    <property type="project" value="TreeGrafter"/>
</dbReference>
<keyword evidence="5 11" id="KW-0547">Nucleotide-binding</keyword>
<dbReference type="Gene3D" id="1.10.150.380">
    <property type="entry name" value="GatB domain, N-terminal subdomain"/>
    <property type="match status" value="1"/>
</dbReference>